<name>A0ABQ6ISC9_9MICO</name>
<dbReference type="Proteomes" id="UP001157126">
    <property type="component" value="Unassembled WGS sequence"/>
</dbReference>
<organism evidence="1 2">
    <name type="scientific">Mobilicoccus caccae</name>
    <dbReference type="NCBI Taxonomy" id="1859295"/>
    <lineage>
        <taxon>Bacteria</taxon>
        <taxon>Bacillati</taxon>
        <taxon>Actinomycetota</taxon>
        <taxon>Actinomycetes</taxon>
        <taxon>Micrococcales</taxon>
        <taxon>Dermatophilaceae</taxon>
        <taxon>Mobilicoccus</taxon>
    </lineage>
</organism>
<sequence>MQTSLADVARMRLVSQRLVDPLDGVVEAVGHLTCTQGQDYPGSTVSLALRTTGRSAAEVRAAYDSGRIVRSWPMRGTLFVVAAEDLGWIGGLTAEKTRRATTRRRDELGLSPDLLDRAESVAREALSGGGLTRAELLARWQDAGIATHGGRGYHHLFHLAVAGLVCQGPTQGREQRFVLTSEWIRTPRRVDREDGVRELLYRYICARGPVPVEDFCWWSKLGKVEVRGHLTDLADAGDVVTTHVEDRPYWMSPDLPDRYATWRRATAAPLLLPGFDEIVLGYGDRRAVLSEDEERRVVPGGNGVFKGTVLHRGRGVGTWKKATKAGAPVDVTPFDTLPSPVVNAVPRLSAALPT</sequence>
<dbReference type="Pfam" id="PF06224">
    <property type="entry name" value="AlkZ-like"/>
    <property type="match status" value="1"/>
</dbReference>
<dbReference type="InterPro" id="IPR009351">
    <property type="entry name" value="AlkZ-like"/>
</dbReference>
<evidence type="ECO:0000313" key="2">
    <source>
        <dbReference type="Proteomes" id="UP001157126"/>
    </source>
</evidence>
<evidence type="ECO:0008006" key="3">
    <source>
        <dbReference type="Google" id="ProtNLM"/>
    </source>
</evidence>
<dbReference type="RefSeq" id="WP_284303748.1">
    <property type="nucleotide sequence ID" value="NZ_BSUO01000001.1"/>
</dbReference>
<keyword evidence="2" id="KW-1185">Reference proteome</keyword>
<evidence type="ECO:0000313" key="1">
    <source>
        <dbReference type="EMBL" id="GMA39961.1"/>
    </source>
</evidence>
<comment type="caution">
    <text evidence="1">The sequence shown here is derived from an EMBL/GenBank/DDBJ whole genome shotgun (WGS) entry which is preliminary data.</text>
</comment>
<reference evidence="2" key="1">
    <citation type="journal article" date="2019" name="Int. J. Syst. Evol. Microbiol.">
        <title>The Global Catalogue of Microorganisms (GCM) 10K type strain sequencing project: providing services to taxonomists for standard genome sequencing and annotation.</title>
        <authorList>
            <consortium name="The Broad Institute Genomics Platform"/>
            <consortium name="The Broad Institute Genome Sequencing Center for Infectious Disease"/>
            <person name="Wu L."/>
            <person name="Ma J."/>
        </authorList>
    </citation>
    <scope>NUCLEOTIDE SEQUENCE [LARGE SCALE GENOMIC DNA]</scope>
    <source>
        <strain evidence="2">NBRC 113072</strain>
    </source>
</reference>
<dbReference type="PANTHER" id="PTHR38479:SF2">
    <property type="entry name" value="WINGED HELIX DNA-BINDING DOMAIN-CONTAINING PROTEIN"/>
    <property type="match status" value="1"/>
</dbReference>
<protein>
    <recommendedName>
        <fullName evidence="3">Winged helix DNA-binding domain-containing protein</fullName>
    </recommendedName>
</protein>
<gene>
    <name evidence="1" type="ORF">GCM10025883_20060</name>
</gene>
<dbReference type="PANTHER" id="PTHR38479">
    <property type="entry name" value="LMO0824 PROTEIN"/>
    <property type="match status" value="1"/>
</dbReference>
<proteinExistence type="predicted"/>
<dbReference type="EMBL" id="BSUO01000001">
    <property type="protein sequence ID" value="GMA39961.1"/>
    <property type="molecule type" value="Genomic_DNA"/>
</dbReference>
<accession>A0ABQ6ISC9</accession>